<dbReference type="GO" id="GO:0003723">
    <property type="term" value="F:RNA binding"/>
    <property type="evidence" value="ECO:0007669"/>
    <property type="project" value="TreeGrafter"/>
</dbReference>
<dbReference type="AlphaFoldDB" id="A0A4S2MRD3"/>
<dbReference type="InParanoid" id="A0A4S2MRD3"/>
<keyword evidence="2" id="KW-1185">Reference proteome</keyword>
<dbReference type="GO" id="GO:0004386">
    <property type="term" value="F:helicase activity"/>
    <property type="evidence" value="ECO:0007669"/>
    <property type="project" value="TreeGrafter"/>
</dbReference>
<reference evidence="1 2" key="1">
    <citation type="submission" date="2019-04" db="EMBL/GenBank/DDBJ databases">
        <title>Comparative genomics and transcriptomics to analyze fruiting body development in filamentous ascomycetes.</title>
        <authorList>
            <consortium name="DOE Joint Genome Institute"/>
            <person name="Lutkenhaus R."/>
            <person name="Traeger S."/>
            <person name="Breuer J."/>
            <person name="Kuo A."/>
            <person name="Lipzen A."/>
            <person name="Pangilinan J."/>
            <person name="Dilworth D."/>
            <person name="Sandor L."/>
            <person name="Poggeler S."/>
            <person name="Barry K."/>
            <person name="Grigoriev I.V."/>
            <person name="Nowrousian M."/>
        </authorList>
    </citation>
    <scope>NUCLEOTIDE SEQUENCE [LARGE SCALE GENOMIC DNA]</scope>
    <source>
        <strain evidence="1 2">CBS 389.68</strain>
    </source>
</reference>
<name>A0A4S2MRD3_9PEZI</name>
<dbReference type="GO" id="GO:0071013">
    <property type="term" value="C:catalytic step 2 spliceosome"/>
    <property type="evidence" value="ECO:0007669"/>
    <property type="project" value="TreeGrafter"/>
</dbReference>
<feature type="non-terminal residue" evidence="1">
    <location>
        <position position="1"/>
    </location>
</feature>
<sequence length="79" mass="8816">PLYTGLATEQQLYVFDPAPENHRKVILITTISEASVTVPRITFIIDTGFHKICSYNPHTCISSLTTWNVDISPIPQSLT</sequence>
<gene>
    <name evidence="1" type="ORF">EX30DRAFT_335490</name>
</gene>
<dbReference type="Proteomes" id="UP000298138">
    <property type="component" value="Unassembled WGS sequence"/>
</dbReference>
<evidence type="ECO:0008006" key="3">
    <source>
        <dbReference type="Google" id="ProtNLM"/>
    </source>
</evidence>
<dbReference type="EMBL" id="ML220152">
    <property type="protein sequence ID" value="TGZ77548.1"/>
    <property type="molecule type" value="Genomic_DNA"/>
</dbReference>
<protein>
    <recommendedName>
        <fullName evidence="3">Helicase C-terminal domain-containing protein</fullName>
    </recommendedName>
</protein>
<dbReference type="STRING" id="341454.A0A4S2MRD3"/>
<dbReference type="PANTHER" id="PTHR18934:SF136">
    <property type="entry name" value="ATP-DEPENDENT RNA HELICASE DHX35-RELATED"/>
    <property type="match status" value="1"/>
</dbReference>
<organism evidence="1 2">
    <name type="scientific">Ascodesmis nigricans</name>
    <dbReference type="NCBI Taxonomy" id="341454"/>
    <lineage>
        <taxon>Eukaryota</taxon>
        <taxon>Fungi</taxon>
        <taxon>Dikarya</taxon>
        <taxon>Ascomycota</taxon>
        <taxon>Pezizomycotina</taxon>
        <taxon>Pezizomycetes</taxon>
        <taxon>Pezizales</taxon>
        <taxon>Ascodesmidaceae</taxon>
        <taxon>Ascodesmis</taxon>
    </lineage>
</organism>
<proteinExistence type="predicted"/>
<dbReference type="Gene3D" id="3.40.50.300">
    <property type="entry name" value="P-loop containing nucleotide triphosphate hydrolases"/>
    <property type="match status" value="1"/>
</dbReference>
<evidence type="ECO:0000313" key="2">
    <source>
        <dbReference type="Proteomes" id="UP000298138"/>
    </source>
</evidence>
<dbReference type="OrthoDB" id="5600252at2759"/>
<dbReference type="InterPro" id="IPR027417">
    <property type="entry name" value="P-loop_NTPase"/>
</dbReference>
<evidence type="ECO:0000313" key="1">
    <source>
        <dbReference type="EMBL" id="TGZ77548.1"/>
    </source>
</evidence>
<accession>A0A4S2MRD3</accession>
<dbReference type="SUPFAM" id="SSF52540">
    <property type="entry name" value="P-loop containing nucleoside triphosphate hydrolases"/>
    <property type="match status" value="1"/>
</dbReference>
<dbReference type="PANTHER" id="PTHR18934">
    <property type="entry name" value="ATP-DEPENDENT RNA HELICASE"/>
    <property type="match status" value="1"/>
</dbReference>